<dbReference type="PANTHER" id="PTHR22922:SF3">
    <property type="entry name" value="CAPRIN-1"/>
    <property type="match status" value="1"/>
</dbReference>
<feature type="compositionally biased region" description="Low complexity" evidence="7">
    <location>
        <begin position="504"/>
        <end position="518"/>
    </location>
</feature>
<proteinExistence type="inferred from homology"/>
<dbReference type="PANTHER" id="PTHR22922">
    <property type="entry name" value="GPI-ANCHORED PROTEIN P137"/>
    <property type="match status" value="1"/>
</dbReference>
<feature type="region of interest" description="Disordered" evidence="7">
    <location>
        <begin position="667"/>
        <end position="721"/>
    </location>
</feature>
<dbReference type="InterPro" id="IPR022070">
    <property type="entry name" value="Caprin-1_C"/>
</dbReference>
<keyword evidence="6" id="KW-0652">Protein synthesis inhibitor</keyword>
<feature type="region of interest" description="Disordered" evidence="7">
    <location>
        <begin position="287"/>
        <end position="316"/>
    </location>
</feature>
<comment type="caution">
    <text evidence="10">The sequence shown here is derived from an EMBL/GenBank/DDBJ whole genome shotgun (WGS) entry which is preliminary data.</text>
</comment>
<evidence type="ECO:0000259" key="8">
    <source>
        <dbReference type="Pfam" id="PF12287"/>
    </source>
</evidence>
<evidence type="ECO:0000256" key="7">
    <source>
        <dbReference type="SAM" id="MobiDB-lite"/>
    </source>
</evidence>
<evidence type="ECO:0000256" key="3">
    <source>
        <dbReference type="ARBA" id="ARBA00022490"/>
    </source>
</evidence>
<dbReference type="GO" id="GO:0017148">
    <property type="term" value="P:negative regulation of translation"/>
    <property type="evidence" value="ECO:0007669"/>
    <property type="project" value="UniProtKB-KW"/>
</dbReference>
<evidence type="ECO:0000256" key="4">
    <source>
        <dbReference type="ARBA" id="ARBA00022782"/>
    </source>
</evidence>
<accession>A0A2J8P3S6</accession>
<feature type="compositionally biased region" description="Low complexity" evidence="7">
    <location>
        <begin position="22"/>
        <end position="43"/>
    </location>
</feature>
<name>A0A2J8P3S6_PANTR</name>
<feature type="region of interest" description="Disordered" evidence="7">
    <location>
        <begin position="551"/>
        <end position="648"/>
    </location>
</feature>
<dbReference type="Pfam" id="PF18293">
    <property type="entry name" value="Caprin-1_dimer"/>
    <property type="match status" value="1"/>
</dbReference>
<reference evidence="10 11" key="1">
    <citation type="submission" date="2017-12" db="EMBL/GenBank/DDBJ databases">
        <title>High-resolution comparative analysis of great ape genomes.</title>
        <authorList>
            <person name="Pollen A."/>
            <person name="Hastie A."/>
            <person name="Hormozdiari F."/>
            <person name="Dougherty M."/>
            <person name="Liu R."/>
            <person name="Chaisson M."/>
            <person name="Hoppe E."/>
            <person name="Hill C."/>
            <person name="Pang A."/>
            <person name="Hillier L."/>
            <person name="Baker C."/>
            <person name="Armstrong J."/>
            <person name="Shendure J."/>
            <person name="Paten B."/>
            <person name="Wilson R."/>
            <person name="Chao H."/>
            <person name="Schneider V."/>
            <person name="Ventura M."/>
            <person name="Kronenberg Z."/>
            <person name="Murali S."/>
            <person name="Gordon D."/>
            <person name="Cantsilieris S."/>
            <person name="Munson K."/>
            <person name="Nelson B."/>
            <person name="Raja A."/>
            <person name="Underwood J."/>
            <person name="Diekhans M."/>
            <person name="Fiddes I."/>
            <person name="Haussler D."/>
            <person name="Eichler E."/>
        </authorList>
    </citation>
    <scope>NUCLEOTIDE SEQUENCE [LARGE SCALE GENOMIC DNA]</scope>
    <source>
        <strain evidence="10">Yerkes chimp pedigree #C0471</strain>
    </source>
</reference>
<feature type="domain" description="Cytoplasmic activation/proliferation-associated protein-1 C term" evidence="8">
    <location>
        <begin position="386"/>
        <end position="712"/>
    </location>
</feature>
<dbReference type="Pfam" id="PF12287">
    <property type="entry name" value="Caprin-1_C"/>
    <property type="match status" value="1"/>
</dbReference>
<dbReference type="Proteomes" id="UP000236370">
    <property type="component" value="Unassembled WGS sequence"/>
</dbReference>
<feature type="region of interest" description="Disordered" evidence="7">
    <location>
        <begin position="1"/>
        <end position="47"/>
    </location>
</feature>
<dbReference type="GO" id="GO:0005737">
    <property type="term" value="C:cytoplasm"/>
    <property type="evidence" value="ECO:0007669"/>
    <property type="project" value="UniProtKB-SubCell"/>
</dbReference>
<feature type="region of interest" description="Disordered" evidence="7">
    <location>
        <begin position="444"/>
        <end position="473"/>
    </location>
</feature>
<sequence length="721" mass="79682">MPSATSHSGSGSKSSGPPPPSGSSGSEAAAGAGAAAPASQHPATGTGAVQTEAMKQILGVIDKKLRNLEKKKASLLLFRCGSGFLAFGSGTFLVDQTTEGKLDDYQERMNKGERLNQDQLDAVSKYQEVTNNLEFAKELQRSFMALSQDIQKTIKKTARREQLMREEAEQKRLKTVLELQYVLDKLGDDEVRTDLKQGLNGVPILSEEELSLLDEFYKLVDPERDMSLRLNEQYEHASIHLWDLLEGKEKPVCGTTYKVLKEIVERVFQSNYFDSTHNHQNGLCEEEEAASAPAVEDQVPEAEPEPAEEYTEQSEVESTEYVNRQFMAETQFTSGEKEQVDEWTVETVEVVNSLQQQPQAASPSVPEPHSLTPVAQADPLVRRQRVQDLMAQMQGPYNFIQDSMLDFENQTLDPAIVSAQPMNPTQNMDMPQLVCPPVHSESRLAQPNQVPVQPEATQVPLVSSTSEGYTASQPLYQPSHATEQRPQKEPIDQIQATISLNTDQTTASSSLPAASQPQVFQAGTSKPLHSSGINVNAAPFQSMQTVFNMNAPVPPVNEPETLKQQNQYQASYNQSFSSQPHQVEQTELQQEQLQTVVGTYHGSPDQSHQVTGNHQQPPQQNTGFPRSNQPYYNSRGVSRGGSRGARGLMNGYRGPANGFRGGYDGYRPSFSNTPNSGYTQSQFSAPRDYSGYQRDGYQQNFKRGSGQSGPRGAPRGNILWW</sequence>
<protein>
    <submittedName>
        <fullName evidence="10">CAPRIN1 isoform 9</fullName>
    </submittedName>
</protein>
<feature type="domain" description="Caprin-1 dimerization" evidence="9">
    <location>
        <begin position="159"/>
        <end position="274"/>
    </location>
</feature>
<dbReference type="GO" id="GO:0030154">
    <property type="term" value="P:cell differentiation"/>
    <property type="evidence" value="ECO:0007669"/>
    <property type="project" value="UniProtKB-KW"/>
</dbReference>
<dbReference type="InterPro" id="IPR041637">
    <property type="entry name" value="Caprin-1_dimer"/>
</dbReference>
<feature type="compositionally biased region" description="Polar residues" evidence="7">
    <location>
        <begin position="460"/>
        <end position="473"/>
    </location>
</feature>
<keyword evidence="5" id="KW-0694">RNA-binding</keyword>
<feature type="compositionally biased region" description="Low complexity" evidence="7">
    <location>
        <begin position="1"/>
        <end position="15"/>
    </location>
</feature>
<keyword evidence="3" id="KW-0963">Cytoplasm</keyword>
<feature type="compositionally biased region" description="Acidic residues" evidence="7">
    <location>
        <begin position="298"/>
        <end position="316"/>
    </location>
</feature>
<evidence type="ECO:0000313" key="10">
    <source>
        <dbReference type="EMBL" id="PNI78691.1"/>
    </source>
</evidence>
<organism evidence="10 11">
    <name type="scientific">Pan troglodytes</name>
    <name type="common">Chimpanzee</name>
    <dbReference type="NCBI Taxonomy" id="9598"/>
    <lineage>
        <taxon>Eukaryota</taxon>
        <taxon>Metazoa</taxon>
        <taxon>Chordata</taxon>
        <taxon>Craniata</taxon>
        <taxon>Vertebrata</taxon>
        <taxon>Euteleostomi</taxon>
        <taxon>Mammalia</taxon>
        <taxon>Eutheria</taxon>
        <taxon>Euarchontoglires</taxon>
        <taxon>Primates</taxon>
        <taxon>Haplorrhini</taxon>
        <taxon>Catarrhini</taxon>
        <taxon>Hominidae</taxon>
        <taxon>Pan</taxon>
    </lineage>
</organism>
<feature type="compositionally biased region" description="Polar residues" evidence="7">
    <location>
        <begin position="604"/>
        <end position="632"/>
    </location>
</feature>
<feature type="region of interest" description="Disordered" evidence="7">
    <location>
        <begin position="502"/>
        <end position="526"/>
    </location>
</feature>
<comment type="similarity">
    <text evidence="2">Belongs to the caprin family.</text>
</comment>
<gene>
    <name evidence="10" type="ORF">CK820_G0005429</name>
</gene>
<evidence type="ECO:0000259" key="9">
    <source>
        <dbReference type="Pfam" id="PF18293"/>
    </source>
</evidence>
<evidence type="ECO:0000256" key="6">
    <source>
        <dbReference type="ARBA" id="ARBA00023193"/>
    </source>
</evidence>
<evidence type="ECO:0000256" key="2">
    <source>
        <dbReference type="ARBA" id="ARBA00007950"/>
    </source>
</evidence>
<feature type="compositionally biased region" description="Polar residues" evidence="7">
    <location>
        <begin position="669"/>
        <end position="684"/>
    </location>
</feature>
<dbReference type="AlphaFoldDB" id="A0A2J8P3S6"/>
<dbReference type="InterPro" id="IPR028816">
    <property type="entry name" value="Caprin"/>
</dbReference>
<evidence type="ECO:0000256" key="1">
    <source>
        <dbReference type="ARBA" id="ARBA00004496"/>
    </source>
</evidence>
<evidence type="ECO:0000313" key="11">
    <source>
        <dbReference type="Proteomes" id="UP000236370"/>
    </source>
</evidence>
<dbReference type="GO" id="GO:0003723">
    <property type="term" value="F:RNA binding"/>
    <property type="evidence" value="ECO:0007669"/>
    <property type="project" value="UniProtKB-KW"/>
</dbReference>
<keyword evidence="4" id="KW-0221">Differentiation</keyword>
<comment type="subcellular location">
    <subcellularLocation>
        <location evidence="1">Cytoplasm</location>
    </subcellularLocation>
</comment>
<dbReference type="EMBL" id="NBAG03000219">
    <property type="protein sequence ID" value="PNI78691.1"/>
    <property type="molecule type" value="Genomic_DNA"/>
</dbReference>
<evidence type="ECO:0000256" key="5">
    <source>
        <dbReference type="ARBA" id="ARBA00022884"/>
    </source>
</evidence>
<feature type="compositionally biased region" description="Low complexity" evidence="7">
    <location>
        <begin position="564"/>
        <end position="597"/>
    </location>
</feature>